<feature type="region of interest" description="Disordered" evidence="1">
    <location>
        <begin position="31"/>
        <end position="68"/>
    </location>
</feature>
<dbReference type="PROSITE" id="PS50994">
    <property type="entry name" value="INTEGRASE"/>
    <property type="match status" value="1"/>
</dbReference>
<dbReference type="Gene3D" id="3.10.10.10">
    <property type="entry name" value="HIV Type 1 Reverse Transcriptase, subunit A, domain 1"/>
    <property type="match status" value="2"/>
</dbReference>
<dbReference type="Gene3D" id="2.40.70.10">
    <property type="entry name" value="Acid Proteases"/>
    <property type="match status" value="1"/>
</dbReference>
<evidence type="ECO:0000313" key="3">
    <source>
        <dbReference type="EMBL" id="KAL0293177.1"/>
    </source>
</evidence>
<reference evidence="3" key="1">
    <citation type="submission" date="2020-06" db="EMBL/GenBank/DDBJ databases">
        <authorList>
            <person name="Li T."/>
            <person name="Hu X."/>
            <person name="Zhang T."/>
            <person name="Song X."/>
            <person name="Zhang H."/>
            <person name="Dai N."/>
            <person name="Sheng W."/>
            <person name="Hou X."/>
            <person name="Wei L."/>
        </authorList>
    </citation>
    <scope>NUCLEOTIDE SEQUENCE</scope>
    <source>
        <strain evidence="3">G02</strain>
        <tissue evidence="3">Leaf</tissue>
    </source>
</reference>
<feature type="domain" description="Integrase catalytic" evidence="2">
    <location>
        <begin position="538"/>
        <end position="654"/>
    </location>
</feature>
<evidence type="ECO:0000259" key="2">
    <source>
        <dbReference type="PROSITE" id="PS50994"/>
    </source>
</evidence>
<dbReference type="InterPro" id="IPR043502">
    <property type="entry name" value="DNA/RNA_pol_sf"/>
</dbReference>
<feature type="region of interest" description="Disordered" evidence="1">
    <location>
        <begin position="1110"/>
        <end position="1143"/>
    </location>
</feature>
<dbReference type="PANTHER" id="PTHR33067:SF15">
    <property type="entry name" value="RNA-DIRECTED DNA POLYMERASE"/>
    <property type="match status" value="1"/>
</dbReference>
<dbReference type="GO" id="GO:0015074">
    <property type="term" value="P:DNA integration"/>
    <property type="evidence" value="ECO:0007669"/>
    <property type="project" value="InterPro"/>
</dbReference>
<evidence type="ECO:0000256" key="1">
    <source>
        <dbReference type="SAM" id="MobiDB-lite"/>
    </source>
</evidence>
<dbReference type="Pfam" id="PF00665">
    <property type="entry name" value="rve"/>
    <property type="match status" value="1"/>
</dbReference>
<feature type="compositionally biased region" description="Acidic residues" evidence="1">
    <location>
        <begin position="1119"/>
        <end position="1133"/>
    </location>
</feature>
<feature type="compositionally biased region" description="Low complexity" evidence="1">
    <location>
        <begin position="852"/>
        <end position="863"/>
    </location>
</feature>
<dbReference type="EMBL" id="JACGWJ010000345">
    <property type="protein sequence ID" value="KAL0293177.1"/>
    <property type="molecule type" value="Genomic_DNA"/>
</dbReference>
<dbReference type="Gene3D" id="3.30.420.10">
    <property type="entry name" value="Ribonuclease H-like superfamily/Ribonuclease H"/>
    <property type="match status" value="1"/>
</dbReference>
<reference evidence="3" key="2">
    <citation type="journal article" date="2024" name="Plant">
        <title>Genomic evolution and insights into agronomic trait innovations of Sesamum species.</title>
        <authorList>
            <person name="Miao H."/>
            <person name="Wang L."/>
            <person name="Qu L."/>
            <person name="Liu H."/>
            <person name="Sun Y."/>
            <person name="Le M."/>
            <person name="Wang Q."/>
            <person name="Wei S."/>
            <person name="Zheng Y."/>
            <person name="Lin W."/>
            <person name="Duan Y."/>
            <person name="Cao H."/>
            <person name="Xiong S."/>
            <person name="Wang X."/>
            <person name="Wei L."/>
            <person name="Li C."/>
            <person name="Ma Q."/>
            <person name="Ju M."/>
            <person name="Zhao R."/>
            <person name="Li G."/>
            <person name="Mu C."/>
            <person name="Tian Q."/>
            <person name="Mei H."/>
            <person name="Zhang T."/>
            <person name="Gao T."/>
            <person name="Zhang H."/>
        </authorList>
    </citation>
    <scope>NUCLEOTIDE SEQUENCE</scope>
    <source>
        <strain evidence="3">G02</strain>
    </source>
</reference>
<organism evidence="3">
    <name type="scientific">Sesamum radiatum</name>
    <name type="common">Black benniseed</name>
    <dbReference type="NCBI Taxonomy" id="300843"/>
    <lineage>
        <taxon>Eukaryota</taxon>
        <taxon>Viridiplantae</taxon>
        <taxon>Streptophyta</taxon>
        <taxon>Embryophyta</taxon>
        <taxon>Tracheophyta</taxon>
        <taxon>Spermatophyta</taxon>
        <taxon>Magnoliopsida</taxon>
        <taxon>eudicotyledons</taxon>
        <taxon>Gunneridae</taxon>
        <taxon>Pentapetalae</taxon>
        <taxon>asterids</taxon>
        <taxon>lamiids</taxon>
        <taxon>Lamiales</taxon>
        <taxon>Pedaliaceae</taxon>
        <taxon>Sesamum</taxon>
    </lineage>
</organism>
<dbReference type="InterPro" id="IPR036397">
    <property type="entry name" value="RNaseH_sf"/>
</dbReference>
<dbReference type="InterPro" id="IPR001584">
    <property type="entry name" value="Integrase_cat-core"/>
</dbReference>
<sequence>MLVPRFMRTNRACRCHRWIFGQQRRYDPFSNTYNPGWRDHPNLRYGNQSQNFQKPPPPPQSKPNSGTSLEDMMKALITNTQQFQQDTRTSKTWNPNPCEHSKLGVPNESISLIRQPFGIPSMDVPKVLVTKPPFPERFAKAKKEDEEKEIFETFRKVEVNIPLIDAIKQIPRYAKFLKELCTNKGKLKGIKRAMCDLGASINVMPLTIFKSLNVGPLKETGVVIQLADRSIVYPEGVLEDVLVQVNELVFPADFFVIDMREDNSPNSTSILLGRPFLKTARTKIDVHNGTLTMEFDGEVIRFNIYESMRYPSDVPTALFLDAIDPLVQEFSTYDSEDQIKMILERNLTSTQVKAPTLELKELPKHLKYAFLGENDTLPVIISSKLSTLEEEKLIRVLREFREAIGWTIADIKGLSPSTCMHRILLEEGAKPSRDAQRRLNPPMMEVVKKEILKLLDAGFHQIPVAPADQEKTTFTCPFGTFAYRRMPSVCAMHPPHSKALKYLLSKKDAKPRLIRILIYSVNLVGIAKRREILARNQMPLAPILVCEIFDVWGIDFMGPFPSSFGKSYIILGVDYVSKWVEAKATRTDDAKTVIDFVKANIFSRYGMPRAIISDRGTHFCNKMVSALLKKYNVTHRVSTAYHPQTNGQAEVSNRRSSLYWKRRLIPTARIGALAWMMPYGLPYGIQDSYRAFWAIKQLNMTMNEREVKGSYNYKSLKRSGMTPTRTQGFIRTRLKPFMIMLSQEKFSLLDKKCLLFHSKLKLFPADRTYQTPPAAAPSSRRRPTNAGSRFLATVSLLPPPPASISRHLDAVSLAAVCHTPTSLKHRFVAVAAPSRLSPSSDSDSRSSRTHLPPSSTAAPPSSDSHSRRYHQYLSLLFPLSISFLSLIFFFLSFSDTFSLLFHPTYSFFYTSPTFFTDMSGRKKAKVGESSSQSRSRSSRAATVLPPARTLAAIFSSTLAPPAKGTLLFGFAKSSPVSRSKAMYLKEPVLKFAHRFLAFNFSGRRDNSGICTKAEFFFLWCMRRGIKVNLGYWLATQMHSTLTKKRPLILGPYITLIAVNLGVLDLTSHNLHVACPLEPLDMACLVRTGLVIARGDTFEFAPAGSIHDRVTSSSRRIDTSDDDEASDSDEEEDDHAQRSSTDQVTLNDIARRITRIEDNLLGLFEHIGLTPRHPPSP</sequence>
<dbReference type="PANTHER" id="PTHR33067">
    <property type="entry name" value="RNA-DIRECTED DNA POLYMERASE-RELATED"/>
    <property type="match status" value="1"/>
</dbReference>
<dbReference type="InterPro" id="IPR021109">
    <property type="entry name" value="Peptidase_aspartic_dom_sf"/>
</dbReference>
<dbReference type="InterPro" id="IPR012337">
    <property type="entry name" value="RNaseH-like_sf"/>
</dbReference>
<feature type="region of interest" description="Disordered" evidence="1">
    <location>
        <begin position="835"/>
        <end position="865"/>
    </location>
</feature>
<name>A0AAW2JFP6_SESRA</name>
<dbReference type="SUPFAM" id="SSF53098">
    <property type="entry name" value="Ribonuclease H-like"/>
    <property type="match status" value="1"/>
</dbReference>
<protein>
    <submittedName>
        <fullName evidence="3">Transposon Ty3-G Gag-Pol polyprotein</fullName>
    </submittedName>
</protein>
<dbReference type="GO" id="GO:0003676">
    <property type="term" value="F:nucleic acid binding"/>
    <property type="evidence" value="ECO:0007669"/>
    <property type="project" value="InterPro"/>
</dbReference>
<dbReference type="CDD" id="cd00303">
    <property type="entry name" value="retropepsin_like"/>
    <property type="match status" value="1"/>
</dbReference>
<proteinExistence type="predicted"/>
<comment type="caution">
    <text evidence="3">The sequence shown here is derived from an EMBL/GenBank/DDBJ whole genome shotgun (WGS) entry which is preliminary data.</text>
</comment>
<dbReference type="SUPFAM" id="SSF56672">
    <property type="entry name" value="DNA/RNA polymerases"/>
    <property type="match status" value="1"/>
</dbReference>
<accession>A0AAW2JFP6</accession>
<gene>
    <name evidence="3" type="ORF">Sradi_6953100</name>
</gene>
<dbReference type="AlphaFoldDB" id="A0AAW2JFP6"/>